<reference evidence="3" key="1">
    <citation type="submission" date="2017-09" db="EMBL/GenBank/DDBJ databases">
        <title>Polyketide synthases of a Diaporthe helianthi virulent isolate.</title>
        <authorList>
            <person name="Baroncelli R."/>
        </authorList>
    </citation>
    <scope>NUCLEOTIDE SEQUENCE [LARGE SCALE GENOMIC DNA]</scope>
    <source>
        <strain evidence="3">7/96</strain>
    </source>
</reference>
<dbReference type="InParanoid" id="A0A2P5IEA8"/>
<dbReference type="Proteomes" id="UP000094444">
    <property type="component" value="Unassembled WGS sequence"/>
</dbReference>
<proteinExistence type="predicted"/>
<dbReference type="FunCoup" id="A0A2P5IEA8">
    <property type="interactions" value="88"/>
</dbReference>
<dbReference type="SUPFAM" id="SSF55729">
    <property type="entry name" value="Acyl-CoA N-acyltransferases (Nat)"/>
    <property type="match status" value="1"/>
</dbReference>
<evidence type="ECO:0000313" key="4">
    <source>
        <dbReference type="Proteomes" id="UP000094444"/>
    </source>
</evidence>
<dbReference type="PANTHER" id="PTHR34815">
    <property type="entry name" value="LYSINE ACETYLTRANSFERASE"/>
    <property type="match status" value="1"/>
</dbReference>
<dbReference type="STRING" id="158607.A0A2P5IEA8"/>
<dbReference type="InterPro" id="IPR000182">
    <property type="entry name" value="GNAT_dom"/>
</dbReference>
<evidence type="ECO:0000259" key="1">
    <source>
        <dbReference type="Pfam" id="PF00583"/>
    </source>
</evidence>
<dbReference type="InterPro" id="IPR016181">
    <property type="entry name" value="Acyl_CoA_acyltransferase"/>
</dbReference>
<dbReference type="InterPro" id="IPR053013">
    <property type="entry name" value="LAT"/>
</dbReference>
<keyword evidence="4" id="KW-1185">Reference proteome</keyword>
<name>A0A2P5IEA8_DIAHE</name>
<evidence type="ECO:0000259" key="2">
    <source>
        <dbReference type="Pfam" id="PF22998"/>
    </source>
</evidence>
<evidence type="ECO:0000313" key="3">
    <source>
        <dbReference type="EMBL" id="POS80827.1"/>
    </source>
</evidence>
<dbReference type="EMBL" id="MAVT02000031">
    <property type="protein sequence ID" value="POS80827.1"/>
    <property type="molecule type" value="Genomic_DNA"/>
</dbReference>
<sequence length="379" mass="43197">MGDPFLDDQNISTQDVVFTQADGEVQKLAWRLNGEAWAAPMSIDDYVARETHLSQQALSRDGRCIYWVLSHKDDPTHIVASCESVEKTVFIAGHGTGINDGFIEAKAYAIASVYTNPKYRRLGMAAYMMEKLQEHMDADSECSALYSDIGKIYYANLGWAVFPSDQATIYLESEDFKLPEHPATSYLTEDELKPLCDKDVAAVKARFQTLAADHNKTHVAFSPSYPQIAWQLAREQFMAGVLHKRDIKHRGAITNSGNSWVYWDHDWREGKLKIMRIVTLDHDPETGLKIMEENKIVDVLELLRAAAAEAIDWKIKKVLIWNPGPTVTCGIKGFHNYHEDDVDVIFDERYEGSIPSLRWKEGRSTDNTVWDENDYYCWC</sequence>
<accession>A0A2P5IEA8</accession>
<feature type="domain" description="N-acetyltransferase" evidence="1">
    <location>
        <begin position="62"/>
        <end position="147"/>
    </location>
</feature>
<dbReference type="AlphaFoldDB" id="A0A2P5IEA8"/>
<gene>
    <name evidence="3" type="ORF">DHEL01_v200794</name>
</gene>
<dbReference type="Gene3D" id="3.40.630.30">
    <property type="match status" value="1"/>
</dbReference>
<dbReference type="Pfam" id="PF00583">
    <property type="entry name" value="Acetyltransf_1"/>
    <property type="match status" value="1"/>
</dbReference>
<dbReference type="PANTHER" id="PTHR34815:SF4">
    <property type="entry name" value="N-ACETYLTRANSFERASE DOMAIN-CONTAINING PROTEIN"/>
    <property type="match status" value="1"/>
</dbReference>
<organism evidence="3 4">
    <name type="scientific">Diaporthe helianthi</name>
    <dbReference type="NCBI Taxonomy" id="158607"/>
    <lineage>
        <taxon>Eukaryota</taxon>
        <taxon>Fungi</taxon>
        <taxon>Dikarya</taxon>
        <taxon>Ascomycota</taxon>
        <taxon>Pezizomycotina</taxon>
        <taxon>Sordariomycetes</taxon>
        <taxon>Sordariomycetidae</taxon>
        <taxon>Diaporthales</taxon>
        <taxon>Diaporthaceae</taxon>
        <taxon>Diaporthe</taxon>
    </lineage>
</organism>
<dbReference type="Pfam" id="PF22998">
    <property type="entry name" value="GNAT_LYC1-like"/>
    <property type="match status" value="1"/>
</dbReference>
<comment type="caution">
    <text evidence="3">The sequence shown here is derived from an EMBL/GenBank/DDBJ whole genome shotgun (WGS) entry which is preliminary data.</text>
</comment>
<dbReference type="OrthoDB" id="2020070at2759"/>
<protein>
    <submittedName>
        <fullName evidence="3">Uncharacterized protein</fullName>
    </submittedName>
</protein>
<dbReference type="InterPro" id="IPR055100">
    <property type="entry name" value="GNAT_LYC1-like"/>
</dbReference>
<feature type="domain" description="LYC1 C-terminal" evidence="2">
    <location>
        <begin position="174"/>
        <end position="379"/>
    </location>
</feature>
<dbReference type="GO" id="GO:0016747">
    <property type="term" value="F:acyltransferase activity, transferring groups other than amino-acyl groups"/>
    <property type="evidence" value="ECO:0007669"/>
    <property type="project" value="InterPro"/>
</dbReference>